<reference evidence="2 3" key="1">
    <citation type="submission" date="2024-08" db="EMBL/GenBank/DDBJ databases">
        <authorList>
            <person name="Cucini C."/>
            <person name="Frati F."/>
        </authorList>
    </citation>
    <scope>NUCLEOTIDE SEQUENCE [LARGE SCALE GENOMIC DNA]</scope>
</reference>
<proteinExistence type="predicted"/>
<name>A0ABP1RJN9_9HEXA</name>
<keyword evidence="1" id="KW-0472">Membrane</keyword>
<keyword evidence="3" id="KW-1185">Reference proteome</keyword>
<organism evidence="2 3">
    <name type="scientific">Orchesella dallaii</name>
    <dbReference type="NCBI Taxonomy" id="48710"/>
    <lineage>
        <taxon>Eukaryota</taxon>
        <taxon>Metazoa</taxon>
        <taxon>Ecdysozoa</taxon>
        <taxon>Arthropoda</taxon>
        <taxon>Hexapoda</taxon>
        <taxon>Collembola</taxon>
        <taxon>Entomobryomorpha</taxon>
        <taxon>Entomobryoidea</taxon>
        <taxon>Orchesellidae</taxon>
        <taxon>Orchesellinae</taxon>
        <taxon>Orchesella</taxon>
    </lineage>
</organism>
<dbReference type="Proteomes" id="UP001642540">
    <property type="component" value="Unassembled WGS sequence"/>
</dbReference>
<keyword evidence="1" id="KW-0812">Transmembrane</keyword>
<gene>
    <name evidence="2" type="ORF">ODALV1_LOCUS23001</name>
</gene>
<evidence type="ECO:0000313" key="2">
    <source>
        <dbReference type="EMBL" id="CAL8129237.1"/>
    </source>
</evidence>
<feature type="transmembrane region" description="Helical" evidence="1">
    <location>
        <begin position="339"/>
        <end position="367"/>
    </location>
</feature>
<accession>A0ABP1RJN9</accession>
<sequence>MRRLSEISFKFENSQKFYLKLDSPCSIALLVPKNGTHDPKFDFKSSTSNLHNLIIYNSFENYDFRIQGEWMDKATLQLGHWRFPQRFVGKCLVYFIDTPFSFAKTLDLIDRSGHGNTEEAAFYLLNPLAEVNLQLERYLHRNSNETLPTIVAAIVLLTFGSNSSPYYAIYCHFCPPNKKLVPNLIQTTSVSHSAIQLIHQKNSGNLHGNLMYHNALITLWYKTYLNKPECLVPDEVFFRQNYFKGCYLPTAYRDFIFTLNGTFIQVLDIKKGENLEPPLRTLHVGIGTVAIDTKKSVRVHTEFQTVATFSFSFLYCIPVSQATAIKWDNYFTAFDKPTWFSIILVLFAYAGITRSFYLGIDLIWTLINVSVQLLHEPRFHWFCLLGLTMVTNLYQTVLGTDFYKFDSLESLEELLKKGFKIRVNDEQTLKRILDGSLPIQEKYHKFYQDHRHLFYTTKERLFLPGAKISDLVQSMVDSKTLIVIDSWEAHSLPFKVGKLQKVDDKFCKAFPFQVIPYSVGLYMWSYLARRANEQMARLNQQGIFLRYRRFNTWASQLEVEEKAKLYSSAWSTIVTDPKVFGFSASIRYMCIFEVGVLILIFVMFILIKGFVVWRNRRITRKD</sequence>
<keyword evidence="1" id="KW-1133">Transmembrane helix</keyword>
<feature type="transmembrane region" description="Helical" evidence="1">
    <location>
        <begin position="586"/>
        <end position="611"/>
    </location>
</feature>
<protein>
    <submittedName>
        <fullName evidence="2">Uncharacterized protein</fullName>
    </submittedName>
</protein>
<dbReference type="EMBL" id="CAXLJM020000076">
    <property type="protein sequence ID" value="CAL8129237.1"/>
    <property type="molecule type" value="Genomic_DNA"/>
</dbReference>
<evidence type="ECO:0000256" key="1">
    <source>
        <dbReference type="SAM" id="Phobius"/>
    </source>
</evidence>
<evidence type="ECO:0000313" key="3">
    <source>
        <dbReference type="Proteomes" id="UP001642540"/>
    </source>
</evidence>
<feature type="transmembrane region" description="Helical" evidence="1">
    <location>
        <begin position="379"/>
        <end position="398"/>
    </location>
</feature>
<comment type="caution">
    <text evidence="2">The sequence shown here is derived from an EMBL/GenBank/DDBJ whole genome shotgun (WGS) entry which is preliminary data.</text>
</comment>